<protein>
    <submittedName>
        <fullName evidence="2">Uncharacterized protein</fullName>
    </submittedName>
</protein>
<comment type="caution">
    <text evidence="2">The sequence shown here is derived from an EMBL/GenBank/DDBJ whole genome shotgun (WGS) entry which is preliminary data.</text>
</comment>
<gene>
    <name evidence="2" type="ORF">ED236_02195</name>
</gene>
<dbReference type="SUPFAM" id="SSF51445">
    <property type="entry name" value="(Trans)glycosidases"/>
    <property type="match status" value="1"/>
</dbReference>
<keyword evidence="1" id="KW-0732">Signal</keyword>
<feature type="signal peptide" evidence="1">
    <location>
        <begin position="1"/>
        <end position="25"/>
    </location>
</feature>
<dbReference type="RefSeq" id="WP_123236288.1">
    <property type="nucleotide sequence ID" value="NZ_RJVP01000001.1"/>
</dbReference>
<name>A0A3N0V664_9PROT</name>
<sequence>MRRARQLALCTVSLLGLLMTEPASATWLSLCDANTLPPGAQLLASYASTSGSKRALVLSDTPPPCNTVQLPVPASQVSDGRLLSPGLAKAIQQGFSLTGQQSAERFAASEVAAPETASDPSQLPLDVALLLQVKAVAFGHEERVSVSQHNGQLQLSCQAGHSPAGVVLQLPYRGLPGQVAMQLRAQYRASAGFEIGISDSPRQQRGDPLTLGALPARQSLAALAIAGHTPSISMPMPTQPLDTGSVQSFTIACPVQAATLELQDLRILPARPAKPAGRSLWVWQPAAWMDEPHVLLNKLNKAGADSVFITVPVDLDSGLVAQPDTLAAFVKLARQQAVKVWAVVGDPGAVIADQRAAFARLPAAYRQYNRAVAADAQLAGVQFDIEPYLNPGYALDPAAWHEAYISTLTQLKQVADMPVDIAIPFWWATQDTPQGTLLDRLAPVVDVVSVMNYRTQAAQIKQLAQPFLEWAAHHGRQVRIGLESGPIPDEVQRHYRPWQTGTALMVTLGAQQVLLQLTEPVTVKPAQAGLQPFRFSHETPVPGSATTFAGKRSALLALLPELETLWSAWPGFAGIALHEFEP</sequence>
<dbReference type="Proteomes" id="UP000275137">
    <property type="component" value="Unassembled WGS sequence"/>
</dbReference>
<organism evidence="2 3">
    <name type="scientific">Pseudomethylobacillus aquaticus</name>
    <dbReference type="NCBI Taxonomy" id="2676064"/>
    <lineage>
        <taxon>Bacteria</taxon>
        <taxon>Pseudomonadati</taxon>
        <taxon>Pseudomonadota</taxon>
        <taxon>Betaproteobacteria</taxon>
        <taxon>Nitrosomonadales</taxon>
        <taxon>Methylophilaceae</taxon>
        <taxon>Pseudomethylobacillus</taxon>
    </lineage>
</organism>
<dbReference type="InterPro" id="IPR017853">
    <property type="entry name" value="GH"/>
</dbReference>
<accession>A0A3N0V664</accession>
<dbReference type="Gene3D" id="3.20.20.80">
    <property type="entry name" value="Glycosidases"/>
    <property type="match status" value="1"/>
</dbReference>
<feature type="chain" id="PRO_5017956044" evidence="1">
    <location>
        <begin position="26"/>
        <end position="582"/>
    </location>
</feature>
<dbReference type="AlphaFoldDB" id="A0A3N0V664"/>
<evidence type="ECO:0000313" key="2">
    <source>
        <dbReference type="EMBL" id="ROH88297.1"/>
    </source>
</evidence>
<reference evidence="2 3" key="1">
    <citation type="submission" date="2018-10" db="EMBL/GenBank/DDBJ databases">
        <authorList>
            <person name="Chen W.-M."/>
        </authorList>
    </citation>
    <scope>NUCLEOTIDE SEQUENCE [LARGE SCALE GENOMIC DNA]</scope>
    <source>
        <strain evidence="2 3">H-5</strain>
    </source>
</reference>
<proteinExistence type="predicted"/>
<evidence type="ECO:0000313" key="3">
    <source>
        <dbReference type="Proteomes" id="UP000275137"/>
    </source>
</evidence>
<keyword evidence="3" id="KW-1185">Reference proteome</keyword>
<evidence type="ECO:0000256" key="1">
    <source>
        <dbReference type="SAM" id="SignalP"/>
    </source>
</evidence>
<dbReference type="EMBL" id="RJVP01000001">
    <property type="protein sequence ID" value="ROH88297.1"/>
    <property type="molecule type" value="Genomic_DNA"/>
</dbReference>